<dbReference type="Proteomes" id="UP000027604">
    <property type="component" value="Chromosome I"/>
</dbReference>
<dbReference type="STRING" id="1349767.GJA_4790"/>
<evidence type="ECO:0000313" key="1">
    <source>
        <dbReference type="EMBL" id="CDG85394.1"/>
    </source>
</evidence>
<keyword evidence="2" id="KW-1185">Reference proteome</keyword>
<sequence length="86" mass="8634">MGAGFGRGLGCGLGGAGGGLGAGGGAMINCAVISVLTGFARLASDGPRCSSSHQSSSKCRTITAQHIRMDRRREAEKKETGVILLV</sequence>
<organism evidence="1 2">
    <name type="scientific">Janthinobacterium agaricidamnosum NBRC 102515 = DSM 9628</name>
    <dbReference type="NCBI Taxonomy" id="1349767"/>
    <lineage>
        <taxon>Bacteria</taxon>
        <taxon>Pseudomonadati</taxon>
        <taxon>Pseudomonadota</taxon>
        <taxon>Betaproteobacteria</taxon>
        <taxon>Burkholderiales</taxon>
        <taxon>Oxalobacteraceae</taxon>
        <taxon>Janthinobacterium</taxon>
    </lineage>
</organism>
<protein>
    <submittedName>
        <fullName evidence="1">Uncharacterized protein</fullName>
    </submittedName>
</protein>
<evidence type="ECO:0000313" key="2">
    <source>
        <dbReference type="Proteomes" id="UP000027604"/>
    </source>
</evidence>
<gene>
    <name evidence="1" type="ORF">GJA_4790</name>
</gene>
<name>W0V989_9BURK</name>
<accession>W0V989</accession>
<dbReference type="AlphaFoldDB" id="W0V989"/>
<dbReference type="KEGG" id="jag:GJA_4790"/>
<reference evidence="1 2" key="1">
    <citation type="journal article" date="2015" name="Genome Announc.">
        <title>Genome Sequence of Mushroom Soft-Rot Pathogen Janthinobacterium agaricidamnosum.</title>
        <authorList>
            <person name="Graupner K."/>
            <person name="Lackner G."/>
            <person name="Hertweck C."/>
        </authorList>
    </citation>
    <scope>NUCLEOTIDE SEQUENCE [LARGE SCALE GENOMIC DNA]</scope>
    <source>
        <strain evidence="2">NBRC 102515 / DSM 9628</strain>
    </source>
</reference>
<proteinExistence type="predicted"/>
<dbReference type="HOGENOM" id="CLU_2493733_0_0_4"/>
<dbReference type="EMBL" id="HG322949">
    <property type="protein sequence ID" value="CDG85394.1"/>
    <property type="molecule type" value="Genomic_DNA"/>
</dbReference>